<evidence type="ECO:0000313" key="1">
    <source>
        <dbReference type="EMBL" id="GDZ94938.1"/>
    </source>
</evidence>
<protein>
    <submittedName>
        <fullName evidence="1">Uncharacterized protein</fullName>
    </submittedName>
</protein>
<organism evidence="1 2">
    <name type="scientific">Planktothrix agardhii CCAP 1459/11A</name>
    <dbReference type="NCBI Taxonomy" id="282420"/>
    <lineage>
        <taxon>Bacteria</taxon>
        <taxon>Bacillati</taxon>
        <taxon>Cyanobacteriota</taxon>
        <taxon>Cyanophyceae</taxon>
        <taxon>Oscillatoriophycideae</taxon>
        <taxon>Oscillatoriales</taxon>
        <taxon>Microcoleaceae</taxon>
        <taxon>Planktothrix</taxon>
    </lineage>
</organism>
<sequence length="34" mass="4139">MIWRNQNLDELLATGCDRLKDYFVTRPEEKQKLN</sequence>
<proteinExistence type="predicted"/>
<evidence type="ECO:0000313" key="2">
    <source>
        <dbReference type="Proteomes" id="UP000299794"/>
    </source>
</evidence>
<reference evidence="2" key="1">
    <citation type="submission" date="2019-02" db="EMBL/GenBank/DDBJ databases">
        <title>Draft genome sequence of Planktothrix agardhii NIES-905.</title>
        <authorList>
            <person name="Yamaguchi H."/>
            <person name="Suzuki S."/>
            <person name="Kawachi M."/>
        </authorList>
    </citation>
    <scope>NUCLEOTIDE SEQUENCE [LARGE SCALE GENOMIC DNA]</scope>
    <source>
        <strain evidence="2">CCAP 1459/11A</strain>
    </source>
</reference>
<comment type="caution">
    <text evidence="1">The sequence shown here is derived from an EMBL/GenBank/DDBJ whole genome shotgun (WGS) entry which is preliminary data.</text>
</comment>
<dbReference type="EMBL" id="BJCD01000050">
    <property type="protein sequence ID" value="GDZ94938.1"/>
    <property type="molecule type" value="Genomic_DNA"/>
</dbReference>
<gene>
    <name evidence="1" type="ORF">PA905_29750</name>
</gene>
<dbReference type="AlphaFoldDB" id="A0A4P5ZFS1"/>
<accession>A0A4P5ZFS1</accession>
<dbReference type="Proteomes" id="UP000299794">
    <property type="component" value="Unassembled WGS sequence"/>
</dbReference>
<name>A0A4P5ZFS1_PLAAG</name>